<keyword evidence="4" id="KW-1185">Reference proteome</keyword>
<evidence type="ECO:0000256" key="1">
    <source>
        <dbReference type="SAM" id="MobiDB-lite"/>
    </source>
</evidence>
<evidence type="ECO:0000313" key="3">
    <source>
        <dbReference type="EMBL" id="KAG0468968.1"/>
    </source>
</evidence>
<name>A0A835QAS9_VANPL</name>
<evidence type="ECO:0000313" key="2">
    <source>
        <dbReference type="EMBL" id="KAG0467341.1"/>
    </source>
</evidence>
<dbReference type="AlphaFoldDB" id="A0A835QAS9"/>
<dbReference type="EMBL" id="JADCNM010000009">
    <property type="protein sequence ID" value="KAG0468968.1"/>
    <property type="molecule type" value="Genomic_DNA"/>
</dbReference>
<reference evidence="4 5" key="1">
    <citation type="journal article" date="2020" name="Nat. Food">
        <title>A phased Vanilla planifolia genome enables genetic improvement of flavour and production.</title>
        <authorList>
            <person name="Hasing T."/>
            <person name="Tang H."/>
            <person name="Brym M."/>
            <person name="Khazi F."/>
            <person name="Huang T."/>
            <person name="Chambers A.H."/>
        </authorList>
    </citation>
    <scope>NUCLEOTIDE SEQUENCE [LARGE SCALE GENOMIC DNA]</scope>
    <source>
        <tissue evidence="2">Leaf</tissue>
    </source>
</reference>
<comment type="caution">
    <text evidence="2">The sequence shown here is derived from an EMBL/GenBank/DDBJ whole genome shotgun (WGS) entry which is preliminary data.</text>
</comment>
<dbReference type="EMBL" id="JADCNL010000009">
    <property type="protein sequence ID" value="KAG0467341.1"/>
    <property type="molecule type" value="Genomic_DNA"/>
</dbReference>
<protein>
    <submittedName>
        <fullName evidence="2">Uncharacterized protein</fullName>
    </submittedName>
</protein>
<evidence type="ECO:0000313" key="4">
    <source>
        <dbReference type="Proteomes" id="UP000636800"/>
    </source>
</evidence>
<organism evidence="2 4">
    <name type="scientific">Vanilla planifolia</name>
    <name type="common">Vanilla</name>
    <dbReference type="NCBI Taxonomy" id="51239"/>
    <lineage>
        <taxon>Eukaryota</taxon>
        <taxon>Viridiplantae</taxon>
        <taxon>Streptophyta</taxon>
        <taxon>Embryophyta</taxon>
        <taxon>Tracheophyta</taxon>
        <taxon>Spermatophyta</taxon>
        <taxon>Magnoliopsida</taxon>
        <taxon>Liliopsida</taxon>
        <taxon>Asparagales</taxon>
        <taxon>Orchidaceae</taxon>
        <taxon>Vanilloideae</taxon>
        <taxon>Vanilleae</taxon>
        <taxon>Vanilla</taxon>
    </lineage>
</organism>
<evidence type="ECO:0000313" key="5">
    <source>
        <dbReference type="Proteomes" id="UP000639772"/>
    </source>
</evidence>
<feature type="region of interest" description="Disordered" evidence="1">
    <location>
        <begin position="1"/>
        <end position="20"/>
    </location>
</feature>
<dbReference type="Proteomes" id="UP000639772">
    <property type="component" value="Chromosome 9"/>
</dbReference>
<gene>
    <name evidence="3" type="ORF">HPP92_018296</name>
    <name evidence="2" type="ORF">HPP92_018921</name>
</gene>
<proteinExistence type="predicted"/>
<sequence>MVVGEGGEERDQLREEKRPNKGQGFLLKPVDVILQRRLLSWKLFNAKQM</sequence>
<accession>A0A835QAS9</accession>
<dbReference type="Proteomes" id="UP000636800">
    <property type="component" value="Unassembled WGS sequence"/>
</dbReference>
<feature type="compositionally biased region" description="Basic and acidic residues" evidence="1">
    <location>
        <begin position="7"/>
        <end position="19"/>
    </location>
</feature>